<dbReference type="PROSITE" id="PS51104">
    <property type="entry name" value="PTS_EIIC_TYPE_2"/>
    <property type="match status" value="1"/>
</dbReference>
<keyword evidence="5" id="KW-0598">Phosphotransferase system</keyword>
<feature type="transmembrane region" description="Helical" evidence="9">
    <location>
        <begin position="255"/>
        <end position="282"/>
    </location>
</feature>
<gene>
    <name evidence="11" type="ORF">G4Z02_02095</name>
</gene>
<dbReference type="RefSeq" id="WP_258878205.1">
    <property type="nucleotide sequence ID" value="NZ_CP048914.1"/>
</dbReference>
<comment type="subcellular location">
    <subcellularLocation>
        <location evidence="1">Cell membrane</location>
        <topology evidence="1">Multi-pass membrane protein</topology>
    </subcellularLocation>
</comment>
<dbReference type="KEGG" id="xcl:G4Z02_02095"/>
<dbReference type="PANTHER" id="PTHR30505">
    <property type="entry name" value="FRUCTOSE-LIKE PERMEASE"/>
    <property type="match status" value="1"/>
</dbReference>
<feature type="transmembrane region" description="Helical" evidence="9">
    <location>
        <begin position="70"/>
        <end position="96"/>
    </location>
</feature>
<dbReference type="Proteomes" id="UP000514720">
    <property type="component" value="Chromosome"/>
</dbReference>
<keyword evidence="6 9" id="KW-0812">Transmembrane</keyword>
<evidence type="ECO:0000256" key="9">
    <source>
        <dbReference type="SAM" id="Phobius"/>
    </source>
</evidence>
<reference evidence="11 12" key="1">
    <citation type="submission" date="2020-02" db="EMBL/GenBank/DDBJ databases">
        <authorList>
            <person name="Zheng R.K."/>
            <person name="Sun C.M."/>
        </authorList>
    </citation>
    <scope>NUCLEOTIDE SEQUENCE [LARGE SCALE GENOMIC DNA]</scope>
    <source>
        <strain evidence="12">zrk13</strain>
    </source>
</reference>
<accession>A0A7L7KQ82</accession>
<feature type="domain" description="PTS EIIC type-2" evidence="10">
    <location>
        <begin position="1"/>
        <end position="310"/>
    </location>
</feature>
<evidence type="ECO:0000256" key="7">
    <source>
        <dbReference type="ARBA" id="ARBA00022989"/>
    </source>
</evidence>
<feature type="transmembrane region" description="Helical" evidence="9">
    <location>
        <begin position="192"/>
        <end position="217"/>
    </location>
</feature>
<protein>
    <recommendedName>
        <fullName evidence="10">PTS EIIC type-2 domain-containing protein</fullName>
    </recommendedName>
</protein>
<dbReference type="AlphaFoldDB" id="A0A7L7KQ82"/>
<sequence length="323" mass="35316">MNKIFDPIIAAFRIVVPVIILYSISLAIDTNLVSLGDVPTWILWTIVPLLTAAIAHAIKPWILLPSGLLIGILINPLGVGIFGGIFAGLILGYSYLYASTHFFRDKKPHLYDIKGVITLLLITAMTYVLMTYLIAPPIVFLLDQVNTYVAHIGTEETLLIVVILAMLNTIDLGGPFNKLSFGFAVQFYTDGYYHITGPLMVSVVIPPMVILCSLLLFKKYYTTTERGNIKWLVIGSLFGLTETSLPIALKRPHMYIPILLVGAVIGSASAVLFGIENILLVVSLPGIIGVNYKLLYIVSHVIGVGTSLVLLALFIRSKTTETE</sequence>
<keyword evidence="7 9" id="KW-1133">Transmembrane helix</keyword>
<dbReference type="GO" id="GO:0009401">
    <property type="term" value="P:phosphoenolpyruvate-dependent sugar phosphotransferase system"/>
    <property type="evidence" value="ECO:0007669"/>
    <property type="project" value="UniProtKB-KW"/>
</dbReference>
<evidence type="ECO:0000256" key="2">
    <source>
        <dbReference type="ARBA" id="ARBA00022448"/>
    </source>
</evidence>
<proteinExistence type="predicted"/>
<evidence type="ECO:0000256" key="1">
    <source>
        <dbReference type="ARBA" id="ARBA00004651"/>
    </source>
</evidence>
<feature type="transmembrane region" description="Helical" evidence="9">
    <location>
        <begin position="7"/>
        <end position="28"/>
    </location>
</feature>
<evidence type="ECO:0000256" key="3">
    <source>
        <dbReference type="ARBA" id="ARBA00022475"/>
    </source>
</evidence>
<keyword evidence="8 9" id="KW-0472">Membrane</keyword>
<dbReference type="GO" id="GO:0090563">
    <property type="term" value="F:protein-phosphocysteine-sugar phosphotransferase activity"/>
    <property type="evidence" value="ECO:0007669"/>
    <property type="project" value="TreeGrafter"/>
</dbReference>
<feature type="transmembrane region" description="Helical" evidence="9">
    <location>
        <begin position="116"/>
        <end position="142"/>
    </location>
</feature>
<keyword evidence="4" id="KW-0762">Sugar transport</keyword>
<dbReference type="EMBL" id="CP048914">
    <property type="protein sequence ID" value="QMS84589.1"/>
    <property type="molecule type" value="Genomic_DNA"/>
</dbReference>
<feature type="transmembrane region" description="Helical" evidence="9">
    <location>
        <begin position="294"/>
        <end position="315"/>
    </location>
</feature>
<keyword evidence="12" id="KW-1185">Reference proteome</keyword>
<dbReference type="PANTHER" id="PTHR30505:SF0">
    <property type="entry name" value="FRUCTOSE-LIKE PTS SYSTEM EIIBC COMPONENT-RELATED"/>
    <property type="match status" value="1"/>
</dbReference>
<feature type="transmembrane region" description="Helical" evidence="9">
    <location>
        <begin position="154"/>
        <end position="172"/>
    </location>
</feature>
<feature type="transmembrane region" description="Helical" evidence="9">
    <location>
        <begin position="40"/>
        <end position="58"/>
    </location>
</feature>
<evidence type="ECO:0000259" key="10">
    <source>
        <dbReference type="PROSITE" id="PS51104"/>
    </source>
</evidence>
<evidence type="ECO:0000313" key="12">
    <source>
        <dbReference type="Proteomes" id="UP000514720"/>
    </source>
</evidence>
<organism evidence="11 12">
    <name type="scientific">Candidatus Xianfuyuplasma coldseepsis</name>
    <dbReference type="NCBI Taxonomy" id="2782163"/>
    <lineage>
        <taxon>Bacteria</taxon>
        <taxon>Bacillati</taxon>
        <taxon>Mycoplasmatota</taxon>
        <taxon>Mollicutes</taxon>
        <taxon>Candidatus Izemoplasmatales</taxon>
        <taxon>Candidatus Izemoplasmataceae</taxon>
        <taxon>Candidatus Xianfuyuplasma</taxon>
    </lineage>
</organism>
<name>A0A7L7KQ82_9MOLU</name>
<dbReference type="InterPro" id="IPR013014">
    <property type="entry name" value="PTS_EIIC_2"/>
</dbReference>
<keyword evidence="2" id="KW-0813">Transport</keyword>
<dbReference type="GO" id="GO:0005886">
    <property type="term" value="C:plasma membrane"/>
    <property type="evidence" value="ECO:0007669"/>
    <property type="project" value="UniProtKB-SubCell"/>
</dbReference>
<evidence type="ECO:0000256" key="4">
    <source>
        <dbReference type="ARBA" id="ARBA00022597"/>
    </source>
</evidence>
<evidence type="ECO:0000256" key="8">
    <source>
        <dbReference type="ARBA" id="ARBA00023136"/>
    </source>
</evidence>
<keyword evidence="3" id="KW-1003">Cell membrane</keyword>
<evidence type="ECO:0000313" key="11">
    <source>
        <dbReference type="EMBL" id="QMS84589.1"/>
    </source>
</evidence>
<evidence type="ECO:0000256" key="6">
    <source>
        <dbReference type="ARBA" id="ARBA00022692"/>
    </source>
</evidence>
<dbReference type="InterPro" id="IPR050864">
    <property type="entry name" value="Bacterial_PTS_Sugar_Transport"/>
</dbReference>
<evidence type="ECO:0000256" key="5">
    <source>
        <dbReference type="ARBA" id="ARBA00022683"/>
    </source>
</evidence>